<evidence type="ECO:0000313" key="7">
    <source>
        <dbReference type="Proteomes" id="UP001244011"/>
    </source>
</evidence>
<feature type="compositionally biased region" description="Low complexity" evidence="4">
    <location>
        <begin position="125"/>
        <end position="160"/>
    </location>
</feature>
<dbReference type="InterPro" id="IPR036910">
    <property type="entry name" value="HMG_box_dom_sf"/>
</dbReference>
<evidence type="ECO:0000259" key="5">
    <source>
        <dbReference type="SMART" id="SM00398"/>
    </source>
</evidence>
<feature type="compositionally biased region" description="Basic and acidic residues" evidence="4">
    <location>
        <begin position="223"/>
        <end position="270"/>
    </location>
</feature>
<dbReference type="RefSeq" id="XP_060285586.1">
    <property type="nucleotide sequence ID" value="XM_060432705.1"/>
</dbReference>
<dbReference type="SUPFAM" id="SSF47095">
    <property type="entry name" value="HMG-box"/>
    <property type="match status" value="1"/>
</dbReference>
<accession>A0AAJ0C3A6</accession>
<feature type="region of interest" description="Disordered" evidence="4">
    <location>
        <begin position="186"/>
        <end position="336"/>
    </location>
</feature>
<proteinExistence type="predicted"/>
<dbReference type="AlphaFoldDB" id="A0AAJ0C3A6"/>
<dbReference type="InterPro" id="IPR009071">
    <property type="entry name" value="HMG_box_dom"/>
</dbReference>
<feature type="compositionally biased region" description="Acidic residues" evidence="4">
    <location>
        <begin position="272"/>
        <end position="288"/>
    </location>
</feature>
<evidence type="ECO:0000313" key="6">
    <source>
        <dbReference type="EMBL" id="KAK1769373.1"/>
    </source>
</evidence>
<feature type="domain" description="HMG box" evidence="5">
    <location>
        <begin position="160"/>
        <end position="259"/>
    </location>
</feature>
<evidence type="ECO:0000256" key="4">
    <source>
        <dbReference type="SAM" id="MobiDB-lite"/>
    </source>
</evidence>
<reference evidence="6" key="1">
    <citation type="submission" date="2023-06" db="EMBL/GenBank/DDBJ databases">
        <title>Genome-scale phylogeny and comparative genomics of the fungal order Sordariales.</title>
        <authorList>
            <consortium name="Lawrence Berkeley National Laboratory"/>
            <person name="Hensen N."/>
            <person name="Bonometti L."/>
            <person name="Westerberg I."/>
            <person name="Brannstrom I.O."/>
            <person name="Guillou S."/>
            <person name="Cros-Aarteil S."/>
            <person name="Calhoun S."/>
            <person name="Haridas S."/>
            <person name="Kuo A."/>
            <person name="Mondo S."/>
            <person name="Pangilinan J."/>
            <person name="Riley R."/>
            <person name="Labutti K."/>
            <person name="Andreopoulos B."/>
            <person name="Lipzen A."/>
            <person name="Chen C."/>
            <person name="Yanf M."/>
            <person name="Daum C."/>
            <person name="Ng V."/>
            <person name="Clum A."/>
            <person name="Steindorff A."/>
            <person name="Ohm R."/>
            <person name="Martin F."/>
            <person name="Silar P."/>
            <person name="Natvig D."/>
            <person name="Lalanne C."/>
            <person name="Gautier V."/>
            <person name="Ament-Velasquez S.L."/>
            <person name="Kruys A."/>
            <person name="Hutchinson M.I."/>
            <person name="Powell A.J."/>
            <person name="Barry K."/>
            <person name="Miller A.N."/>
            <person name="Grigoriev I.V."/>
            <person name="Debuchy R."/>
            <person name="Gladieux P."/>
            <person name="Thoren M.H."/>
            <person name="Johannesson H."/>
        </authorList>
    </citation>
    <scope>NUCLEOTIDE SEQUENCE</scope>
    <source>
        <strain evidence="6">8032-3</strain>
    </source>
</reference>
<dbReference type="EMBL" id="MU839003">
    <property type="protein sequence ID" value="KAK1769373.1"/>
    <property type="molecule type" value="Genomic_DNA"/>
</dbReference>
<dbReference type="Pfam" id="PF24245">
    <property type="entry name" value="INO80F"/>
    <property type="match status" value="1"/>
</dbReference>
<comment type="subcellular location">
    <subcellularLocation>
        <location evidence="1">Nucleus</location>
    </subcellularLocation>
</comment>
<evidence type="ECO:0000256" key="1">
    <source>
        <dbReference type="ARBA" id="ARBA00004123"/>
    </source>
</evidence>
<dbReference type="GeneID" id="85315892"/>
<evidence type="ECO:0000256" key="2">
    <source>
        <dbReference type="ARBA" id="ARBA00023242"/>
    </source>
</evidence>
<comment type="caution">
    <text evidence="6">The sequence shown here is derived from an EMBL/GenBank/DDBJ whole genome shotgun (WGS) entry which is preliminary data.</text>
</comment>
<dbReference type="InterPro" id="IPR056513">
    <property type="entry name" value="INO80F"/>
</dbReference>
<dbReference type="Gene3D" id="1.10.30.10">
    <property type="entry name" value="High mobility group box domain"/>
    <property type="match status" value="1"/>
</dbReference>
<dbReference type="Proteomes" id="UP001244011">
    <property type="component" value="Unassembled WGS sequence"/>
</dbReference>
<feature type="region of interest" description="Disordered" evidence="4">
    <location>
        <begin position="65"/>
        <end position="168"/>
    </location>
</feature>
<gene>
    <name evidence="6" type="ORF">QBC33DRAFT_618204</name>
</gene>
<feature type="compositionally biased region" description="Basic and acidic residues" evidence="4">
    <location>
        <begin position="305"/>
        <end position="315"/>
    </location>
</feature>
<feature type="coiled-coil region" evidence="3">
    <location>
        <begin position="30"/>
        <end position="64"/>
    </location>
</feature>
<keyword evidence="3" id="KW-0175">Coiled coil</keyword>
<evidence type="ECO:0000256" key="3">
    <source>
        <dbReference type="SAM" id="Coils"/>
    </source>
</evidence>
<sequence>MSPTTSVPPALPPSVEEAYRRKCLQLKQRTTEVEEANDAARLRLNRLKRQVEKMRLERAFLLEQIARRTSTNVEDSEGSPSPPPTPKEKPLRIKRGHRKASLLPNADTPPIANSSLGNTQNPQTQSPSSDAFSHSHADASQSQAQKGAGAATTNGTAAKPPAKPLNGFELYCTDARPALLKEREKLAAAAAAEDDGDNDKNNKEEEAAASSTGGGANVSVEEELARSWRDLPESQREEFQARYERELAAGRGKAEEERGGSADGGDRNGDGGDGEGEGEGEGEEEEEALLSINAVGKPADESTTAEDKDTPRPQDEDVDMVNYDTDQETQAEKQED</sequence>
<keyword evidence="2" id="KW-0539">Nucleus</keyword>
<organism evidence="6 7">
    <name type="scientific">Phialemonium atrogriseum</name>
    <dbReference type="NCBI Taxonomy" id="1093897"/>
    <lineage>
        <taxon>Eukaryota</taxon>
        <taxon>Fungi</taxon>
        <taxon>Dikarya</taxon>
        <taxon>Ascomycota</taxon>
        <taxon>Pezizomycotina</taxon>
        <taxon>Sordariomycetes</taxon>
        <taxon>Sordariomycetidae</taxon>
        <taxon>Cephalothecales</taxon>
        <taxon>Cephalothecaceae</taxon>
        <taxon>Phialemonium</taxon>
    </lineage>
</organism>
<name>A0AAJ0C3A6_9PEZI</name>
<dbReference type="SMART" id="SM00398">
    <property type="entry name" value="HMG"/>
    <property type="match status" value="1"/>
</dbReference>
<protein>
    <recommendedName>
        <fullName evidence="5">HMG box domain-containing protein</fullName>
    </recommendedName>
</protein>
<feature type="compositionally biased region" description="Polar residues" evidence="4">
    <location>
        <begin position="111"/>
        <end position="124"/>
    </location>
</feature>
<keyword evidence="7" id="KW-1185">Reference proteome</keyword>
<dbReference type="GO" id="GO:0005634">
    <property type="term" value="C:nucleus"/>
    <property type="evidence" value="ECO:0007669"/>
    <property type="project" value="UniProtKB-SubCell"/>
</dbReference>